<dbReference type="Proteomes" id="UP001347796">
    <property type="component" value="Unassembled WGS sequence"/>
</dbReference>
<evidence type="ECO:0000313" key="4">
    <source>
        <dbReference type="Proteomes" id="UP001347796"/>
    </source>
</evidence>
<accession>A0AAN8K5Y8</accession>
<feature type="compositionally biased region" description="Low complexity" evidence="1">
    <location>
        <begin position="47"/>
        <end position="60"/>
    </location>
</feature>
<comment type="caution">
    <text evidence="3">The sequence shown here is derived from an EMBL/GenBank/DDBJ whole genome shotgun (WGS) entry which is preliminary data.</text>
</comment>
<proteinExistence type="predicted"/>
<feature type="region of interest" description="Disordered" evidence="1">
    <location>
        <begin position="35"/>
        <end position="72"/>
    </location>
</feature>
<reference evidence="3 4" key="1">
    <citation type="submission" date="2024-01" db="EMBL/GenBank/DDBJ databases">
        <title>The genome of the rayed Mediterranean limpet Patella caerulea (Linnaeus, 1758).</title>
        <authorList>
            <person name="Anh-Thu Weber A."/>
            <person name="Halstead-Nussloch G."/>
        </authorList>
    </citation>
    <scope>NUCLEOTIDE SEQUENCE [LARGE SCALE GENOMIC DNA]</scope>
    <source>
        <strain evidence="3">AATW-2023a</strain>
        <tissue evidence="3">Whole specimen</tissue>
    </source>
</reference>
<dbReference type="InterPro" id="IPR049012">
    <property type="entry name" value="Mutator_transp_dom"/>
</dbReference>
<name>A0AAN8K5Y8_PATCE</name>
<sequence length="247" mass="28035">MWIGAFIVQFHCTTSDQNNTRPNPNNEKTVHIVDHDEQNSSDSSVYDSNEINSTNNYNDDNNNDKQTTPISASKRKLQDYKQILVSLGLESFEDEDENNEPDAGFFFIQKSLLSQLVKNLKCPDCDLEELTVQITDPEINIEGLMDLTLTFDASWVARGHSSLYCVAFAIEIITCLVLDFHVVSSFSHSCTYAKNRFGADTHEFFNWFESHKSECNINFHGSSNAMEAEAARVIWSRSLESGFRYVG</sequence>
<evidence type="ECO:0000313" key="3">
    <source>
        <dbReference type="EMBL" id="KAK6195421.1"/>
    </source>
</evidence>
<dbReference type="EMBL" id="JAZGQO010000001">
    <property type="protein sequence ID" value="KAK6195421.1"/>
    <property type="molecule type" value="Genomic_DNA"/>
</dbReference>
<evidence type="ECO:0000256" key="1">
    <source>
        <dbReference type="SAM" id="MobiDB-lite"/>
    </source>
</evidence>
<gene>
    <name evidence="3" type="ORF">SNE40_000857</name>
</gene>
<keyword evidence="4" id="KW-1185">Reference proteome</keyword>
<dbReference type="Pfam" id="PF20700">
    <property type="entry name" value="Mutator"/>
    <property type="match status" value="1"/>
</dbReference>
<evidence type="ECO:0000259" key="2">
    <source>
        <dbReference type="Pfam" id="PF20700"/>
    </source>
</evidence>
<protein>
    <recommendedName>
        <fullName evidence="2">Mutator-like transposase domain-containing protein</fullName>
    </recommendedName>
</protein>
<dbReference type="AlphaFoldDB" id="A0AAN8K5Y8"/>
<organism evidence="3 4">
    <name type="scientific">Patella caerulea</name>
    <name type="common">Rayed Mediterranean limpet</name>
    <dbReference type="NCBI Taxonomy" id="87958"/>
    <lineage>
        <taxon>Eukaryota</taxon>
        <taxon>Metazoa</taxon>
        <taxon>Spiralia</taxon>
        <taxon>Lophotrochozoa</taxon>
        <taxon>Mollusca</taxon>
        <taxon>Gastropoda</taxon>
        <taxon>Patellogastropoda</taxon>
        <taxon>Patelloidea</taxon>
        <taxon>Patellidae</taxon>
        <taxon>Patella</taxon>
    </lineage>
</organism>
<feature type="domain" description="Mutator-like transposase" evidence="2">
    <location>
        <begin position="129"/>
        <end position="244"/>
    </location>
</feature>